<evidence type="ECO:0008006" key="3">
    <source>
        <dbReference type="Google" id="ProtNLM"/>
    </source>
</evidence>
<name>A0A4S4MYA6_9APHY</name>
<dbReference type="EMBL" id="SGPM01000046">
    <property type="protein sequence ID" value="THH31466.1"/>
    <property type="molecule type" value="Genomic_DNA"/>
</dbReference>
<keyword evidence="2" id="KW-1185">Reference proteome</keyword>
<evidence type="ECO:0000313" key="2">
    <source>
        <dbReference type="Proteomes" id="UP000308730"/>
    </source>
</evidence>
<proteinExistence type="predicted"/>
<protein>
    <recommendedName>
        <fullName evidence="3">F-box domain-containing protein</fullName>
    </recommendedName>
</protein>
<reference evidence="1 2" key="1">
    <citation type="submission" date="2019-02" db="EMBL/GenBank/DDBJ databases">
        <title>Genome sequencing of the rare red list fungi Antrodiella citrinella (Flaviporus citrinellus).</title>
        <authorList>
            <person name="Buettner E."/>
            <person name="Kellner H."/>
        </authorList>
    </citation>
    <scope>NUCLEOTIDE SEQUENCE [LARGE SCALE GENOMIC DNA]</scope>
    <source>
        <strain evidence="1 2">DSM 108506</strain>
    </source>
</reference>
<accession>A0A4S4MYA6</accession>
<dbReference type="OrthoDB" id="2729743at2759"/>
<organism evidence="1 2">
    <name type="scientific">Antrodiella citrinella</name>
    <dbReference type="NCBI Taxonomy" id="2447956"/>
    <lineage>
        <taxon>Eukaryota</taxon>
        <taxon>Fungi</taxon>
        <taxon>Dikarya</taxon>
        <taxon>Basidiomycota</taxon>
        <taxon>Agaricomycotina</taxon>
        <taxon>Agaricomycetes</taxon>
        <taxon>Polyporales</taxon>
        <taxon>Steccherinaceae</taxon>
        <taxon>Antrodiella</taxon>
    </lineage>
</organism>
<evidence type="ECO:0000313" key="1">
    <source>
        <dbReference type="EMBL" id="THH31466.1"/>
    </source>
</evidence>
<dbReference type="AlphaFoldDB" id="A0A4S4MYA6"/>
<dbReference type="Proteomes" id="UP000308730">
    <property type="component" value="Unassembled WGS sequence"/>
</dbReference>
<dbReference type="SUPFAM" id="SSF52047">
    <property type="entry name" value="RNI-like"/>
    <property type="match status" value="1"/>
</dbReference>
<sequence>MDGDLATELRLSICQYLSGEKATLQNLSLVSRNWLAPAQACMFEKIGACVLFPSKDDNTHSPAGLSRFFRSSPHLATYVREVQIVGAYSLITCGFGALYPLLNVEDIFEVVSVIPNLHILTIRTCEVNAGPSKGLIDPTKRCLSVRDLSLLRIGVNDFSLWLLLDRFNVVNLYVDGTTIYGSKDTIKLSPSYSVATRTLDLSAVEYYQSHPTPLSADVILSVPDSLKNFGISCNLKEAKEVETICVFLETSVPNLEHLCLDYTGIATEKIARRWRKSVKIPKEGTSFYVLVVYSMLTI</sequence>
<gene>
    <name evidence="1" type="ORF">EUX98_g2728</name>
</gene>
<comment type="caution">
    <text evidence="1">The sequence shown here is derived from an EMBL/GenBank/DDBJ whole genome shotgun (WGS) entry which is preliminary data.</text>
</comment>